<sequence length="231" mass="24717">MTVKLAVPSKGRMMAQCAEWFAERGVTLSRTGAEREYSGAVDGVEGVDLVLLSAGEIPRELAAGRVHLGVTGADLVRETLARWETRVEALAGLGFGRADLVIAVPDAWVDVDTLDDLDMAAADFRAAHGHRLRIATKYHRLVREFLRARGVADYRLVDSQGATEGTVRNLTAEAIADITSSGETLRANHLKILSDGLVLESEATLYRSRAAPLAPADARAMAALLETLGLG</sequence>
<keyword evidence="8" id="KW-0368">Histidine biosynthesis</keyword>
<evidence type="ECO:0000256" key="3">
    <source>
        <dbReference type="ARBA" id="ARBA00011946"/>
    </source>
</evidence>
<dbReference type="EMBL" id="QOHR01000019">
    <property type="protein sequence ID" value="REC55374.1"/>
    <property type="molecule type" value="Genomic_DNA"/>
</dbReference>
<protein>
    <recommendedName>
        <fullName evidence="4 10">ATP phosphoribosyltransferase</fullName>
        <ecNumber evidence="3 10">2.4.2.17</ecNumber>
    </recommendedName>
</protein>
<comment type="caution">
    <text evidence="12">The sequence shown here is derived from an EMBL/GenBank/DDBJ whole genome shotgun (WGS) entry which is preliminary data.</text>
</comment>
<evidence type="ECO:0000256" key="9">
    <source>
        <dbReference type="ARBA" id="ARBA00024861"/>
    </source>
</evidence>
<evidence type="ECO:0000256" key="5">
    <source>
        <dbReference type="ARBA" id="ARBA00022605"/>
    </source>
</evidence>
<evidence type="ECO:0000313" key="12">
    <source>
        <dbReference type="EMBL" id="REC55374.1"/>
    </source>
</evidence>
<evidence type="ECO:0000313" key="13">
    <source>
        <dbReference type="Proteomes" id="UP000257131"/>
    </source>
</evidence>
<comment type="catalytic activity">
    <reaction evidence="1">
        <text>1-(5-phospho-beta-D-ribosyl)-ATP + diphosphate = 5-phospho-alpha-D-ribose 1-diphosphate + ATP</text>
        <dbReference type="Rhea" id="RHEA:18473"/>
        <dbReference type="ChEBI" id="CHEBI:30616"/>
        <dbReference type="ChEBI" id="CHEBI:33019"/>
        <dbReference type="ChEBI" id="CHEBI:58017"/>
        <dbReference type="ChEBI" id="CHEBI:73183"/>
        <dbReference type="EC" id="2.4.2.17"/>
    </reaction>
</comment>
<evidence type="ECO:0000256" key="2">
    <source>
        <dbReference type="ARBA" id="ARBA00004667"/>
    </source>
</evidence>
<reference evidence="12 13" key="1">
    <citation type="journal article" date="2017" name="Int. J. Syst. Evol. Microbiol.">
        <title>Rhodosalinus sediminis gen. nov., sp. nov., isolated from marine saltern.</title>
        <authorList>
            <person name="Guo L.Y."/>
            <person name="Ling S.K."/>
            <person name="Li C.M."/>
            <person name="Chen G.J."/>
            <person name="Du Z.J."/>
        </authorList>
    </citation>
    <scope>NUCLEOTIDE SEQUENCE [LARGE SCALE GENOMIC DNA]</scope>
    <source>
        <strain evidence="12 13">WDN1C137</strain>
    </source>
</reference>
<evidence type="ECO:0000256" key="7">
    <source>
        <dbReference type="ARBA" id="ARBA00022679"/>
    </source>
</evidence>
<evidence type="ECO:0000256" key="6">
    <source>
        <dbReference type="ARBA" id="ARBA00022676"/>
    </source>
</evidence>
<evidence type="ECO:0000256" key="8">
    <source>
        <dbReference type="ARBA" id="ARBA00023102"/>
    </source>
</evidence>
<proteinExistence type="predicted"/>
<organism evidence="12 13">
    <name type="scientific">Rhodosalinus sediminis</name>
    <dbReference type="NCBI Taxonomy" id="1940533"/>
    <lineage>
        <taxon>Bacteria</taxon>
        <taxon>Pseudomonadati</taxon>
        <taxon>Pseudomonadota</taxon>
        <taxon>Alphaproteobacteria</taxon>
        <taxon>Rhodobacterales</taxon>
        <taxon>Paracoccaceae</taxon>
        <taxon>Rhodosalinus</taxon>
    </lineage>
</organism>
<comment type="pathway">
    <text evidence="2">Amino-acid biosynthesis; L-histidine biosynthesis; L-histidine from 5-phospho-alpha-D-ribose 1-diphosphate: step 1/9.</text>
</comment>
<comment type="function">
    <text evidence="9">Catalyzes the condensation of ATP and 5-phosphoribose 1-diphosphate to form N'-(5'-phosphoribosyl)-ATP (PR-ATP). Has a crucial role in the pathway because the rate of histidine biosynthesis seems to be controlled primarily by regulation of HisG enzymatic activity.</text>
</comment>
<dbReference type="GO" id="GO:0005737">
    <property type="term" value="C:cytoplasm"/>
    <property type="evidence" value="ECO:0007669"/>
    <property type="project" value="InterPro"/>
</dbReference>
<name>A0A3D9BPC8_9RHOB</name>
<dbReference type="UniPathway" id="UPA00031">
    <property type="reaction ID" value="UER00006"/>
</dbReference>
<keyword evidence="5" id="KW-0028">Amino-acid biosynthesis</keyword>
<dbReference type="Pfam" id="PF01634">
    <property type="entry name" value="HisG"/>
    <property type="match status" value="1"/>
</dbReference>
<keyword evidence="7 12" id="KW-0808">Transferase</keyword>
<accession>A0A3D9BPC8</accession>
<evidence type="ECO:0000256" key="10">
    <source>
        <dbReference type="NCBIfam" id="TIGR00070"/>
    </source>
</evidence>
<dbReference type="InterPro" id="IPR013820">
    <property type="entry name" value="ATP_PRibTrfase_cat"/>
</dbReference>
<dbReference type="RefSeq" id="WP_115981001.1">
    <property type="nucleotide sequence ID" value="NZ_QOHR01000019.1"/>
</dbReference>
<dbReference type="PANTHER" id="PTHR21403">
    <property type="entry name" value="ATP PHOSPHORIBOSYLTRANSFERASE ATP-PRTASE"/>
    <property type="match status" value="1"/>
</dbReference>
<feature type="domain" description="ATP phosphoribosyltransferase catalytic" evidence="11">
    <location>
        <begin position="54"/>
        <end position="214"/>
    </location>
</feature>
<dbReference type="OrthoDB" id="9806435at2"/>
<dbReference type="GO" id="GO:0000105">
    <property type="term" value="P:L-histidine biosynthetic process"/>
    <property type="evidence" value="ECO:0007669"/>
    <property type="project" value="UniProtKB-UniRule"/>
</dbReference>
<dbReference type="SUPFAM" id="SSF53850">
    <property type="entry name" value="Periplasmic binding protein-like II"/>
    <property type="match status" value="1"/>
</dbReference>
<evidence type="ECO:0000256" key="4">
    <source>
        <dbReference type="ARBA" id="ARBA00020998"/>
    </source>
</evidence>
<dbReference type="PANTHER" id="PTHR21403:SF8">
    <property type="entry name" value="ATP PHOSPHORIBOSYLTRANSFERASE"/>
    <property type="match status" value="1"/>
</dbReference>
<keyword evidence="6 12" id="KW-0328">Glycosyltransferase</keyword>
<dbReference type="GO" id="GO:0003879">
    <property type="term" value="F:ATP phosphoribosyltransferase activity"/>
    <property type="evidence" value="ECO:0007669"/>
    <property type="project" value="UniProtKB-UniRule"/>
</dbReference>
<evidence type="ECO:0000259" key="11">
    <source>
        <dbReference type="Pfam" id="PF01634"/>
    </source>
</evidence>
<dbReference type="AlphaFoldDB" id="A0A3D9BPC8"/>
<dbReference type="Gene3D" id="3.40.190.10">
    <property type="entry name" value="Periplasmic binding protein-like II"/>
    <property type="match status" value="2"/>
</dbReference>
<dbReference type="NCBIfam" id="TIGR00070">
    <property type="entry name" value="hisG"/>
    <property type="match status" value="1"/>
</dbReference>
<dbReference type="InterPro" id="IPR001348">
    <property type="entry name" value="ATP_PRibTrfase_HisG"/>
</dbReference>
<evidence type="ECO:0000256" key="1">
    <source>
        <dbReference type="ARBA" id="ARBA00000915"/>
    </source>
</evidence>
<dbReference type="EC" id="2.4.2.17" evidence="3 10"/>
<dbReference type="Proteomes" id="UP000257131">
    <property type="component" value="Unassembled WGS sequence"/>
</dbReference>
<gene>
    <name evidence="12" type="ORF">DRV84_11960</name>
</gene>
<keyword evidence="13" id="KW-1185">Reference proteome</keyword>